<name>A0A8B8LZ80_ABRPR</name>
<reference evidence="6" key="2">
    <citation type="submission" date="2025-08" db="UniProtKB">
        <authorList>
            <consortium name="RefSeq"/>
        </authorList>
    </citation>
    <scope>IDENTIFICATION</scope>
    <source>
        <tissue evidence="6">Young leaves</tissue>
    </source>
</reference>
<dbReference type="AlphaFoldDB" id="A0A8B8LZ80"/>
<dbReference type="Pfam" id="PF20431">
    <property type="entry name" value="E_motif"/>
    <property type="match status" value="1"/>
</dbReference>
<dbReference type="InterPro" id="IPR002885">
    <property type="entry name" value="PPR_rpt"/>
</dbReference>
<feature type="repeat" description="PPR" evidence="3">
    <location>
        <begin position="243"/>
        <end position="273"/>
    </location>
</feature>
<sequence>MASSASARFWRAFSSSSRSQFRYDKRAQPNNLKLKDPFLSRICENNDFEEAIDVLCQQKRVKEAVELLHRIHRPSARVYSTLIAACVRQRALELGRRVHAHTKASNFVLGVFISNRLLDMYSKCGSLADAQMLFDEMGDRDLCSWNTMIAGYAKLGRLEQARKLFDEMPHRDNFSWNAAISGYVSHDRPLEALELFRMMQNHESSNSNKFTLSSALAASAAIPCLRLGKEIHGYLIRTGLNLDEVVWSALLDLYGKCGSLDEARGIFYQMVDKDVVSWTTMIHRCFEDGRREEGFSLFRELMGSGITPNEYTFAGVLNACADHAAEQLGKEVHGYMMSVGYDPCSFAASALVHMYSKCGDITVARRVFNQMPRPDLVSWTSLIVGYAQNGQPDEALHFFELILQSDTEPDQITFVGVLSACTHAGLVDKGLEYFHSIKEKHGLMHTSDHYACVIDLLARAGRFKEAENIIDSMPIKPDKFLWASLLGGCRIHGNLELANRAAKALFKIEPENPATYITLANIYANAGRWAEVAKVRKDMENRGIVKKPGKSWIEIKRQVHVFLVGDTSHPKTSDIHKFLGELSQKMKEEGYVPDTNFVLHDVEEEQKEQNLVYHSEKLAVAFGIISTPPGTPIKVFKNLRTCVDCHTAIKYISKIVQRKIIVRDSNRFHCFENGSCSCKDYW</sequence>
<dbReference type="InterPro" id="IPR011990">
    <property type="entry name" value="TPR-like_helical_dom_sf"/>
</dbReference>
<evidence type="ECO:0000313" key="6">
    <source>
        <dbReference type="RefSeq" id="XP_027361691.1"/>
    </source>
</evidence>
<dbReference type="OrthoDB" id="185373at2759"/>
<evidence type="ECO:0000259" key="4">
    <source>
        <dbReference type="Pfam" id="PF14432"/>
    </source>
</evidence>
<dbReference type="PANTHER" id="PTHR47926:SF414">
    <property type="entry name" value="PENTATRICOPEPTIDE REPEAT-CONTAINING PROTEIN DOT4, CHLOROPLASTIC-LIKE"/>
    <property type="match status" value="1"/>
</dbReference>
<keyword evidence="5" id="KW-1185">Reference proteome</keyword>
<dbReference type="RefSeq" id="XP_027361691.1">
    <property type="nucleotide sequence ID" value="XM_027505890.1"/>
</dbReference>
<gene>
    <name evidence="6" type="primary">LOC113869529</name>
</gene>
<dbReference type="FunFam" id="1.25.40.10:FF:002148">
    <property type="entry name" value="Pentatricopeptide repeat-containing protein At2g29760, chloroplastic"/>
    <property type="match status" value="1"/>
</dbReference>
<protein>
    <submittedName>
        <fullName evidence="6">Pentatricopeptide repeat-containing protein At4g37170</fullName>
    </submittedName>
</protein>
<dbReference type="InterPro" id="IPR046848">
    <property type="entry name" value="E_motif"/>
</dbReference>
<evidence type="ECO:0000256" key="2">
    <source>
        <dbReference type="ARBA" id="ARBA00022737"/>
    </source>
</evidence>
<keyword evidence="2" id="KW-0677">Repeat</keyword>
<dbReference type="Pfam" id="PF14432">
    <property type="entry name" value="DYW_deaminase"/>
    <property type="match status" value="1"/>
</dbReference>
<dbReference type="GO" id="GO:0008270">
    <property type="term" value="F:zinc ion binding"/>
    <property type="evidence" value="ECO:0007669"/>
    <property type="project" value="InterPro"/>
</dbReference>
<feature type="domain" description="DYW" evidence="4">
    <location>
        <begin position="590"/>
        <end position="682"/>
    </location>
</feature>
<dbReference type="KEGG" id="aprc:113869529"/>
<dbReference type="GO" id="GO:0009451">
    <property type="term" value="P:RNA modification"/>
    <property type="evidence" value="ECO:0007669"/>
    <property type="project" value="InterPro"/>
</dbReference>
<proteinExistence type="inferred from homology"/>
<organism evidence="5 6">
    <name type="scientific">Abrus precatorius</name>
    <name type="common">Indian licorice</name>
    <name type="synonym">Glycine abrus</name>
    <dbReference type="NCBI Taxonomy" id="3816"/>
    <lineage>
        <taxon>Eukaryota</taxon>
        <taxon>Viridiplantae</taxon>
        <taxon>Streptophyta</taxon>
        <taxon>Embryophyta</taxon>
        <taxon>Tracheophyta</taxon>
        <taxon>Spermatophyta</taxon>
        <taxon>Magnoliopsida</taxon>
        <taxon>eudicotyledons</taxon>
        <taxon>Gunneridae</taxon>
        <taxon>Pentapetalae</taxon>
        <taxon>rosids</taxon>
        <taxon>fabids</taxon>
        <taxon>Fabales</taxon>
        <taxon>Fabaceae</taxon>
        <taxon>Papilionoideae</taxon>
        <taxon>50 kb inversion clade</taxon>
        <taxon>NPAAA clade</taxon>
        <taxon>indigoferoid/millettioid clade</taxon>
        <taxon>Abreae</taxon>
        <taxon>Abrus</taxon>
    </lineage>
</organism>
<dbReference type="PROSITE" id="PS51375">
    <property type="entry name" value="PPR"/>
    <property type="match status" value="5"/>
</dbReference>
<evidence type="ECO:0000256" key="1">
    <source>
        <dbReference type="ARBA" id="ARBA00006643"/>
    </source>
</evidence>
<dbReference type="SUPFAM" id="SSF48452">
    <property type="entry name" value="TPR-like"/>
    <property type="match status" value="1"/>
</dbReference>
<dbReference type="Gene3D" id="1.25.40.10">
    <property type="entry name" value="Tetratricopeptide repeat domain"/>
    <property type="match status" value="4"/>
</dbReference>
<feature type="repeat" description="PPR" evidence="3">
    <location>
        <begin position="274"/>
        <end position="308"/>
    </location>
</feature>
<feature type="repeat" description="PPR" evidence="3">
    <location>
        <begin position="512"/>
        <end position="546"/>
    </location>
</feature>
<dbReference type="PANTHER" id="PTHR47926">
    <property type="entry name" value="PENTATRICOPEPTIDE REPEAT-CONTAINING PROTEIN"/>
    <property type="match status" value="1"/>
</dbReference>
<dbReference type="FunFam" id="1.25.40.10:FF:000284">
    <property type="entry name" value="Pentatricopeptide repeat-containing protein"/>
    <property type="match status" value="1"/>
</dbReference>
<dbReference type="InterPro" id="IPR046960">
    <property type="entry name" value="PPR_At4g14850-like_plant"/>
</dbReference>
<accession>A0A8B8LZ80</accession>
<evidence type="ECO:0000256" key="3">
    <source>
        <dbReference type="PROSITE-ProRule" id="PRU00708"/>
    </source>
</evidence>
<feature type="repeat" description="PPR" evidence="3">
    <location>
        <begin position="375"/>
        <end position="409"/>
    </location>
</feature>
<dbReference type="GeneID" id="113869529"/>
<dbReference type="InterPro" id="IPR032867">
    <property type="entry name" value="DYW_dom"/>
</dbReference>
<dbReference type="FunFam" id="1.25.40.10:FF:001695">
    <property type="entry name" value="Pentatricopeptide repeat-containing protein At4g37170"/>
    <property type="match status" value="1"/>
</dbReference>
<feature type="repeat" description="PPR" evidence="3">
    <location>
        <begin position="141"/>
        <end position="175"/>
    </location>
</feature>
<comment type="similarity">
    <text evidence="1">Belongs to the PPR family. PCMP-H subfamily.</text>
</comment>
<dbReference type="Proteomes" id="UP000694853">
    <property type="component" value="Unplaced"/>
</dbReference>
<evidence type="ECO:0000313" key="5">
    <source>
        <dbReference type="Proteomes" id="UP000694853"/>
    </source>
</evidence>
<reference evidence="5" key="1">
    <citation type="journal article" date="2019" name="Toxins">
        <title>Detection of Abrin-Like and Prepropulchellin-Like Toxin Genes and Transcripts Using Whole Genome Sequencing and Full-Length Transcript Sequencing of Abrus precatorius.</title>
        <authorList>
            <person name="Hovde B.T."/>
            <person name="Daligault H.E."/>
            <person name="Hanschen E.R."/>
            <person name="Kunde Y.A."/>
            <person name="Johnson M.B."/>
            <person name="Starkenburg S.R."/>
            <person name="Johnson S.L."/>
        </authorList>
    </citation>
    <scope>NUCLEOTIDE SEQUENCE [LARGE SCALE GENOMIC DNA]</scope>
</reference>
<dbReference type="Pfam" id="PF01535">
    <property type="entry name" value="PPR"/>
    <property type="match status" value="6"/>
</dbReference>
<dbReference type="NCBIfam" id="TIGR00756">
    <property type="entry name" value="PPR"/>
    <property type="match status" value="5"/>
</dbReference>
<dbReference type="Pfam" id="PF13041">
    <property type="entry name" value="PPR_2"/>
    <property type="match status" value="2"/>
</dbReference>
<dbReference type="GO" id="GO:0003723">
    <property type="term" value="F:RNA binding"/>
    <property type="evidence" value="ECO:0007669"/>
    <property type="project" value="InterPro"/>
</dbReference>